<dbReference type="GO" id="GO:0033890">
    <property type="term" value="F:ribonuclease D activity"/>
    <property type="evidence" value="ECO:0007669"/>
    <property type="project" value="UniProtKB-UniRule"/>
</dbReference>
<evidence type="ECO:0000256" key="3">
    <source>
        <dbReference type="ARBA" id="ARBA00022722"/>
    </source>
</evidence>
<comment type="caution">
    <text evidence="8">The sequence shown here is derived from an EMBL/GenBank/DDBJ whole genome shotgun (WGS) entry which is preliminary data.</text>
</comment>
<organism evidence="8 9">
    <name type="scientific">Salinisphaera orenii MK-B5</name>
    <dbReference type="NCBI Taxonomy" id="856730"/>
    <lineage>
        <taxon>Bacteria</taxon>
        <taxon>Pseudomonadati</taxon>
        <taxon>Pseudomonadota</taxon>
        <taxon>Gammaproteobacteria</taxon>
        <taxon>Salinisphaerales</taxon>
        <taxon>Salinisphaeraceae</taxon>
        <taxon>Salinisphaera</taxon>
    </lineage>
</organism>
<comment type="function">
    <text evidence="6">Exonuclease involved in the 3' processing of various precursor tRNAs. Initiates hydrolysis at the 3'-terminus of an RNA molecule and releases 5'-mononucleotides.</text>
</comment>
<dbReference type="PANTHER" id="PTHR47649:SF1">
    <property type="entry name" value="RIBONUCLEASE D"/>
    <property type="match status" value="1"/>
</dbReference>
<dbReference type="HAMAP" id="MF_01899">
    <property type="entry name" value="RNase_D"/>
    <property type="match status" value="1"/>
</dbReference>
<dbReference type="EMBL" id="AYKH01000040">
    <property type="protein sequence ID" value="ROO25059.1"/>
    <property type="molecule type" value="Genomic_DNA"/>
</dbReference>
<dbReference type="InterPro" id="IPR036397">
    <property type="entry name" value="RNaseH_sf"/>
</dbReference>
<evidence type="ECO:0000313" key="9">
    <source>
        <dbReference type="Proteomes" id="UP000283993"/>
    </source>
</evidence>
<dbReference type="InterPro" id="IPR051086">
    <property type="entry name" value="RNase_D-like"/>
</dbReference>
<dbReference type="SUPFAM" id="SSF47819">
    <property type="entry name" value="HRDC-like"/>
    <property type="match status" value="2"/>
</dbReference>
<gene>
    <name evidence="6" type="primary">rnd</name>
    <name evidence="8" type="ORF">SAOR_13555</name>
</gene>
<dbReference type="Gene3D" id="1.10.150.80">
    <property type="entry name" value="HRDC domain"/>
    <property type="match status" value="1"/>
</dbReference>
<dbReference type="EC" id="3.1.13.5" evidence="6"/>
<dbReference type="Pfam" id="PF00570">
    <property type="entry name" value="HRDC"/>
    <property type="match status" value="1"/>
</dbReference>
<dbReference type="CDD" id="cd06142">
    <property type="entry name" value="RNaseD_exo"/>
    <property type="match status" value="1"/>
</dbReference>
<dbReference type="InterPro" id="IPR006292">
    <property type="entry name" value="RNase_D"/>
</dbReference>
<dbReference type="PROSITE" id="PS50967">
    <property type="entry name" value="HRDC"/>
    <property type="match status" value="1"/>
</dbReference>
<dbReference type="Pfam" id="PF01612">
    <property type="entry name" value="DNA_pol_A_exo1"/>
    <property type="match status" value="1"/>
</dbReference>
<dbReference type="NCBIfam" id="TIGR01388">
    <property type="entry name" value="rnd"/>
    <property type="match status" value="1"/>
</dbReference>
<comment type="cofactor">
    <cofactor evidence="6">
        <name>a divalent metal cation</name>
        <dbReference type="ChEBI" id="CHEBI:60240"/>
    </cofactor>
</comment>
<dbReference type="PANTHER" id="PTHR47649">
    <property type="entry name" value="RIBONUCLEASE D"/>
    <property type="match status" value="1"/>
</dbReference>
<dbReference type="InterPro" id="IPR010997">
    <property type="entry name" value="HRDC-like_sf"/>
</dbReference>
<feature type="domain" description="HRDC" evidence="7">
    <location>
        <begin position="226"/>
        <end position="306"/>
    </location>
</feature>
<keyword evidence="5 6" id="KW-0269">Exonuclease</keyword>
<sequence>MKAILNKEHGMIPKPPERVVTITDTAALAESVERLRTCDWVAIDTEFLRERTYYPRLCLVQLADAEHIVLVDVLAIDDLAPLAELLLDPDVLKVFHAAEQDLEVLYQRFGALPAPVFDTQIAAALVGFDDQMGYARLIAALLDIDLPKAHTRTDWSKRPLAEGALGYAADDVRYLAVAYAVLVDRLAAAGRSAWLAEDCTRMQDPARFEPAPDMAWKRLKNRHRLAGGQQQALAEIAAWREREAVTTDRPRKWILANDALMEIARRQPADTEALNAIRALPAKTASRHGDALIECVARATARPAEPLDDSSGPPSPREKALIRAGMERLEARAESAGIASARLASRREVARLVDGERDTPLLTGWRAAVAGDAVVEAIEAAAADLDTPT</sequence>
<comment type="catalytic activity">
    <reaction evidence="6">
        <text>Exonucleolytic cleavage that removes extra residues from the 3'-terminus of tRNA to produce 5'-mononucleotides.</text>
        <dbReference type="EC" id="3.1.13.5"/>
    </reaction>
</comment>
<dbReference type="SUPFAM" id="SSF53098">
    <property type="entry name" value="Ribonuclease H-like"/>
    <property type="match status" value="1"/>
</dbReference>
<keyword evidence="2 6" id="KW-0819">tRNA processing</keyword>
<keyword evidence="1 6" id="KW-0963">Cytoplasm</keyword>
<dbReference type="GO" id="GO:0000166">
    <property type="term" value="F:nucleotide binding"/>
    <property type="evidence" value="ECO:0007669"/>
    <property type="project" value="InterPro"/>
</dbReference>
<dbReference type="AlphaFoldDB" id="A0A423PHE2"/>
<comment type="subcellular location">
    <subcellularLocation>
        <location evidence="6">Cytoplasm</location>
    </subcellularLocation>
</comment>
<dbReference type="SMART" id="SM00474">
    <property type="entry name" value="35EXOc"/>
    <property type="match status" value="1"/>
</dbReference>
<dbReference type="InterPro" id="IPR044876">
    <property type="entry name" value="HRDC_dom_sf"/>
</dbReference>
<dbReference type="RefSeq" id="WP_185015694.1">
    <property type="nucleotide sequence ID" value="NZ_AYKH01000040.1"/>
</dbReference>
<evidence type="ECO:0000259" key="7">
    <source>
        <dbReference type="PROSITE" id="PS50967"/>
    </source>
</evidence>
<dbReference type="InterPro" id="IPR002562">
    <property type="entry name" value="3'-5'_exonuclease_dom"/>
</dbReference>
<keyword evidence="3 6" id="KW-0540">Nuclease</keyword>
<evidence type="ECO:0000256" key="6">
    <source>
        <dbReference type="HAMAP-Rule" id="MF_01899"/>
    </source>
</evidence>
<dbReference type="InterPro" id="IPR002121">
    <property type="entry name" value="HRDC_dom"/>
</dbReference>
<name>A0A423PHE2_9GAMM</name>
<dbReference type="GO" id="GO:0003676">
    <property type="term" value="F:nucleic acid binding"/>
    <property type="evidence" value="ECO:0007669"/>
    <property type="project" value="InterPro"/>
</dbReference>
<evidence type="ECO:0000256" key="2">
    <source>
        <dbReference type="ARBA" id="ARBA00022694"/>
    </source>
</evidence>
<evidence type="ECO:0000313" key="8">
    <source>
        <dbReference type="EMBL" id="ROO25059.1"/>
    </source>
</evidence>
<dbReference type="Gene3D" id="3.30.420.10">
    <property type="entry name" value="Ribonuclease H-like superfamily/Ribonuclease H"/>
    <property type="match status" value="1"/>
</dbReference>
<dbReference type="Proteomes" id="UP000283993">
    <property type="component" value="Unassembled WGS sequence"/>
</dbReference>
<proteinExistence type="inferred from homology"/>
<evidence type="ECO:0000256" key="4">
    <source>
        <dbReference type="ARBA" id="ARBA00022801"/>
    </source>
</evidence>
<evidence type="ECO:0000256" key="5">
    <source>
        <dbReference type="ARBA" id="ARBA00022839"/>
    </source>
</evidence>
<dbReference type="GO" id="GO:0008408">
    <property type="term" value="F:3'-5' exonuclease activity"/>
    <property type="evidence" value="ECO:0007669"/>
    <property type="project" value="InterPro"/>
</dbReference>
<accession>A0A423PHE2</accession>
<comment type="similarity">
    <text evidence="6">Belongs to the RNase D family.</text>
</comment>
<protein>
    <recommendedName>
        <fullName evidence="6">Ribonuclease D</fullName>
        <shortName evidence="6">RNase D</shortName>
        <ecNumber evidence="6">3.1.13.5</ecNumber>
    </recommendedName>
</protein>
<dbReference type="GO" id="GO:0042780">
    <property type="term" value="P:tRNA 3'-end processing"/>
    <property type="evidence" value="ECO:0007669"/>
    <property type="project" value="UniProtKB-UniRule"/>
</dbReference>
<keyword evidence="9" id="KW-1185">Reference proteome</keyword>
<dbReference type="GO" id="GO:0005737">
    <property type="term" value="C:cytoplasm"/>
    <property type="evidence" value="ECO:0007669"/>
    <property type="project" value="UniProtKB-SubCell"/>
</dbReference>
<dbReference type="InterPro" id="IPR012337">
    <property type="entry name" value="RNaseH-like_sf"/>
</dbReference>
<reference evidence="8 9" key="1">
    <citation type="submission" date="2013-10" db="EMBL/GenBank/DDBJ databases">
        <title>Salinisphaera orenii MK-B5 Genome Sequencing.</title>
        <authorList>
            <person name="Lai Q."/>
            <person name="Li C."/>
            <person name="Shao Z."/>
        </authorList>
    </citation>
    <scope>NUCLEOTIDE SEQUENCE [LARGE SCALE GENOMIC DNA]</scope>
    <source>
        <strain evidence="8 9">MK-B5</strain>
    </source>
</reference>
<evidence type="ECO:0000256" key="1">
    <source>
        <dbReference type="ARBA" id="ARBA00022490"/>
    </source>
</evidence>
<keyword evidence="4 6" id="KW-0378">Hydrolase</keyword>